<evidence type="ECO:0000256" key="2">
    <source>
        <dbReference type="ARBA" id="ARBA00022490"/>
    </source>
</evidence>
<dbReference type="InterPro" id="IPR040750">
    <property type="entry name" value="eIF3m_C_helix"/>
</dbReference>
<reference evidence="7 8" key="1">
    <citation type="submission" date="2020-06" db="EMBL/GenBank/DDBJ databases">
        <title>WGS assembly of Ceratodon purpureus strain R40.</title>
        <authorList>
            <person name="Carey S.B."/>
            <person name="Jenkins J."/>
            <person name="Shu S."/>
            <person name="Lovell J.T."/>
            <person name="Sreedasyam A."/>
            <person name="Maumus F."/>
            <person name="Tiley G.P."/>
            <person name="Fernandez-Pozo N."/>
            <person name="Barry K."/>
            <person name="Chen C."/>
            <person name="Wang M."/>
            <person name="Lipzen A."/>
            <person name="Daum C."/>
            <person name="Saski C.A."/>
            <person name="Payton A.C."/>
            <person name="Mcbreen J.C."/>
            <person name="Conrad R.E."/>
            <person name="Kollar L.M."/>
            <person name="Olsson S."/>
            <person name="Huttunen S."/>
            <person name="Landis J.B."/>
            <person name="Wickett N.J."/>
            <person name="Johnson M.G."/>
            <person name="Rensing S.A."/>
            <person name="Grimwood J."/>
            <person name="Schmutz J."/>
            <person name="Mcdaniel S.F."/>
        </authorList>
    </citation>
    <scope>NUCLEOTIDE SEQUENCE [LARGE SCALE GENOMIC DNA]</scope>
    <source>
        <strain evidence="7 8">R40</strain>
    </source>
</reference>
<evidence type="ECO:0000313" key="7">
    <source>
        <dbReference type="EMBL" id="KAG0569224.1"/>
    </source>
</evidence>
<dbReference type="HAMAP" id="MF_03012">
    <property type="entry name" value="eIF3m"/>
    <property type="match status" value="1"/>
</dbReference>
<comment type="subcellular location">
    <subcellularLocation>
        <location evidence="5">Cytoplasm</location>
    </subcellularLocation>
</comment>
<keyword evidence="8" id="KW-1185">Reference proteome</keyword>
<keyword evidence="2 5" id="KW-0963">Cytoplasm</keyword>
<organism evidence="7 8">
    <name type="scientific">Ceratodon purpureus</name>
    <name type="common">Fire moss</name>
    <name type="synonym">Dicranum purpureum</name>
    <dbReference type="NCBI Taxonomy" id="3225"/>
    <lineage>
        <taxon>Eukaryota</taxon>
        <taxon>Viridiplantae</taxon>
        <taxon>Streptophyta</taxon>
        <taxon>Embryophyta</taxon>
        <taxon>Bryophyta</taxon>
        <taxon>Bryophytina</taxon>
        <taxon>Bryopsida</taxon>
        <taxon>Dicranidae</taxon>
        <taxon>Pseudoditrichales</taxon>
        <taxon>Ditrichaceae</taxon>
        <taxon>Ceratodon</taxon>
    </lineage>
</organism>
<dbReference type="InterPro" id="IPR000717">
    <property type="entry name" value="PCI_dom"/>
</dbReference>
<dbReference type="AlphaFoldDB" id="A0A8T0HFZ4"/>
<evidence type="ECO:0000256" key="5">
    <source>
        <dbReference type="HAMAP-Rule" id="MF_03012"/>
    </source>
</evidence>
<sequence>MTTLVETSEEDPTMAVARTIADLAWADGGHEIAGPAVAQFCNEAHAYLVDRRYPDLVNLLLTSADMVLAKTSEKDMECIFTVISNLVSKAQSPDDALAMADQIANKLTVQPIEKPVIRLKILFHLYNVLENPYGRFLIFKRVLKLAVAGKATELVIPTFKRMDSFLFEWNISESEKRDIFLSASNILKDQKGYSKDSYTFLVKYLATFAGADASTLSEAKEEAVRAIIEFVKSPDMFQKHRSGDQSIYLCDLLEMPAVKQLGRDSKYGPVYRLLEIFLTGRLSDYLEFQTADAATLKEYGLVHEECVTKMRLMSLVGLAATSSGEISYAAIRDTLKVNDDEVEYWIVRAIAAKLLEAKMDQLRQVVVIGRCTERVFGPAQWQELRSGLSGWKENINNVSRIIATAKYSQGGIPQTLQAAVH</sequence>
<proteinExistence type="inferred from homology"/>
<dbReference type="OrthoDB" id="10267031at2759"/>
<dbReference type="Proteomes" id="UP000822688">
    <property type="component" value="Chromosome 6"/>
</dbReference>
<feature type="domain" description="PCI" evidence="6">
    <location>
        <begin position="196"/>
        <end position="373"/>
    </location>
</feature>
<dbReference type="PANTHER" id="PTHR15350">
    <property type="entry name" value="COP9 SIGNALOSOME COMPLEX SUBUNIT 7/DENDRITIC CELL PROTEIN GA17"/>
    <property type="match status" value="1"/>
</dbReference>
<dbReference type="GO" id="GO:0033290">
    <property type="term" value="C:eukaryotic 48S preinitiation complex"/>
    <property type="evidence" value="ECO:0007669"/>
    <property type="project" value="UniProtKB-UniRule"/>
</dbReference>
<protein>
    <recommendedName>
        <fullName evidence="5">Eukaryotic translation initiation factor 3 subunit M</fullName>
        <shortName evidence="5">eIF3m</shortName>
    </recommendedName>
</protein>
<comment type="similarity">
    <text evidence="5">Belongs to the eIF-3 subunit M family.</text>
</comment>
<comment type="subunit">
    <text evidence="5">Component of the eukaryotic translation initiation factor 3 (eIF-3) complex.</text>
</comment>
<comment type="function">
    <text evidence="5">Component of the eukaryotic translation initiation factor 3 (eIF-3) complex, which is involved in protein synthesis of a specialized repertoire of mRNAs and, together with other initiation factors, stimulates binding of mRNA and methionyl-tRNAi to the 40S ribosome. The eIF-3 complex specifically targets and initiates translation of a subset of mRNAs involved in cell proliferation.</text>
</comment>
<dbReference type="GO" id="GO:0071541">
    <property type="term" value="C:eukaryotic translation initiation factor 3 complex, eIF3m"/>
    <property type="evidence" value="ECO:0007669"/>
    <property type="project" value="UniProtKB-UniRule"/>
</dbReference>
<dbReference type="PROSITE" id="PS50250">
    <property type="entry name" value="PCI"/>
    <property type="match status" value="1"/>
</dbReference>
<dbReference type="InterPro" id="IPR045237">
    <property type="entry name" value="COPS7/eIF3m"/>
</dbReference>
<keyword evidence="4 5" id="KW-0648">Protein biosynthesis</keyword>
<evidence type="ECO:0000259" key="6">
    <source>
        <dbReference type="PROSITE" id="PS50250"/>
    </source>
</evidence>
<accession>A0A8T0HFZ4</accession>
<comment type="caution">
    <text evidence="7">The sequence shown here is derived from an EMBL/GenBank/DDBJ whole genome shotgun (WGS) entry which is preliminary data.</text>
</comment>
<name>A0A8T0HFZ4_CERPU</name>
<dbReference type="GO" id="GO:0001732">
    <property type="term" value="P:formation of cytoplasmic translation initiation complex"/>
    <property type="evidence" value="ECO:0007669"/>
    <property type="project" value="UniProtKB-UniRule"/>
</dbReference>
<evidence type="ECO:0000256" key="3">
    <source>
        <dbReference type="ARBA" id="ARBA00022540"/>
    </source>
</evidence>
<gene>
    <name evidence="7" type="ORF">KC19_6G074900</name>
</gene>
<dbReference type="Pfam" id="PF18005">
    <property type="entry name" value="eIF3m_C_helix"/>
    <property type="match status" value="1"/>
</dbReference>
<dbReference type="InterPro" id="IPR027528">
    <property type="entry name" value="eIF3m"/>
</dbReference>
<dbReference type="EMBL" id="CM026427">
    <property type="protein sequence ID" value="KAG0569224.1"/>
    <property type="molecule type" value="Genomic_DNA"/>
</dbReference>
<dbReference type="Pfam" id="PF01399">
    <property type="entry name" value="PCI"/>
    <property type="match status" value="1"/>
</dbReference>
<evidence type="ECO:0000256" key="1">
    <source>
        <dbReference type="ARBA" id="ARBA00008482"/>
    </source>
</evidence>
<dbReference type="GO" id="GO:0003743">
    <property type="term" value="F:translation initiation factor activity"/>
    <property type="evidence" value="ECO:0007669"/>
    <property type="project" value="UniProtKB-UniRule"/>
</dbReference>
<keyword evidence="3 5" id="KW-0396">Initiation factor</keyword>
<evidence type="ECO:0000313" key="8">
    <source>
        <dbReference type="Proteomes" id="UP000822688"/>
    </source>
</evidence>
<dbReference type="PANTHER" id="PTHR15350:SF2">
    <property type="entry name" value="EUKARYOTIC TRANSLATION INITIATION FACTOR 3 SUBUNIT M"/>
    <property type="match status" value="1"/>
</dbReference>
<dbReference type="SMART" id="SM00088">
    <property type="entry name" value="PINT"/>
    <property type="match status" value="1"/>
</dbReference>
<comment type="similarity">
    <text evidence="1">Belongs to the CSN7/EIF3M family. CSN7 subfamily.</text>
</comment>
<dbReference type="GO" id="GO:0016282">
    <property type="term" value="C:eukaryotic 43S preinitiation complex"/>
    <property type="evidence" value="ECO:0007669"/>
    <property type="project" value="UniProtKB-UniRule"/>
</dbReference>
<evidence type="ECO:0000256" key="4">
    <source>
        <dbReference type="ARBA" id="ARBA00022917"/>
    </source>
</evidence>